<accession>A0A078AHX1</accession>
<feature type="chain" id="PRO_5001729461" evidence="2">
    <location>
        <begin position="28"/>
        <end position="152"/>
    </location>
</feature>
<name>A0A078AHX1_STYLE</name>
<evidence type="ECO:0000313" key="4">
    <source>
        <dbReference type="Proteomes" id="UP000039865"/>
    </source>
</evidence>
<keyword evidence="4" id="KW-1185">Reference proteome</keyword>
<sequence>MAKFNTIKSLVLLGLIFVLIFSDLATPRQSRRDKIKKAKEAQQEGILSQGIRALSDLSIERKLLLDCNMQMNLQETLENMLPPDAKGNRPKLQYAYFCGGATTPAITTPPPNTTANINITKSPNGTKPGTNAIYTLLNIVLLTSIALSAVFI</sequence>
<proteinExistence type="predicted"/>
<keyword evidence="2" id="KW-0732">Signal</keyword>
<gene>
    <name evidence="3" type="primary">Contig11107.g11869</name>
    <name evidence="3" type="ORF">STYLEM_10116</name>
</gene>
<dbReference type="AlphaFoldDB" id="A0A078AHX1"/>
<protein>
    <submittedName>
        <fullName evidence="3">Uncharacterized protein</fullName>
    </submittedName>
</protein>
<evidence type="ECO:0000313" key="3">
    <source>
        <dbReference type="EMBL" id="CDW81107.1"/>
    </source>
</evidence>
<dbReference type="Proteomes" id="UP000039865">
    <property type="component" value="Unassembled WGS sequence"/>
</dbReference>
<keyword evidence="1" id="KW-0472">Membrane</keyword>
<evidence type="ECO:0000256" key="1">
    <source>
        <dbReference type="SAM" id="Phobius"/>
    </source>
</evidence>
<dbReference type="InParanoid" id="A0A078AHX1"/>
<organism evidence="3 4">
    <name type="scientific">Stylonychia lemnae</name>
    <name type="common">Ciliate</name>
    <dbReference type="NCBI Taxonomy" id="5949"/>
    <lineage>
        <taxon>Eukaryota</taxon>
        <taxon>Sar</taxon>
        <taxon>Alveolata</taxon>
        <taxon>Ciliophora</taxon>
        <taxon>Intramacronucleata</taxon>
        <taxon>Spirotrichea</taxon>
        <taxon>Stichotrichia</taxon>
        <taxon>Sporadotrichida</taxon>
        <taxon>Oxytrichidae</taxon>
        <taxon>Stylonychinae</taxon>
        <taxon>Stylonychia</taxon>
    </lineage>
</organism>
<feature type="signal peptide" evidence="2">
    <location>
        <begin position="1"/>
        <end position="27"/>
    </location>
</feature>
<evidence type="ECO:0000256" key="2">
    <source>
        <dbReference type="SAM" id="SignalP"/>
    </source>
</evidence>
<feature type="transmembrane region" description="Helical" evidence="1">
    <location>
        <begin position="132"/>
        <end position="151"/>
    </location>
</feature>
<keyword evidence="1" id="KW-0812">Transmembrane</keyword>
<keyword evidence="1" id="KW-1133">Transmembrane helix</keyword>
<dbReference type="EMBL" id="CCKQ01009605">
    <property type="protein sequence ID" value="CDW81107.1"/>
    <property type="molecule type" value="Genomic_DNA"/>
</dbReference>
<reference evidence="3 4" key="1">
    <citation type="submission" date="2014-06" db="EMBL/GenBank/DDBJ databases">
        <authorList>
            <person name="Swart Estienne"/>
        </authorList>
    </citation>
    <scope>NUCLEOTIDE SEQUENCE [LARGE SCALE GENOMIC DNA]</scope>
    <source>
        <strain evidence="3 4">130c</strain>
    </source>
</reference>